<organism evidence="2 3">
    <name type="scientific">Protopolystoma xenopodis</name>
    <dbReference type="NCBI Taxonomy" id="117903"/>
    <lineage>
        <taxon>Eukaryota</taxon>
        <taxon>Metazoa</taxon>
        <taxon>Spiralia</taxon>
        <taxon>Lophotrochozoa</taxon>
        <taxon>Platyhelminthes</taxon>
        <taxon>Monogenea</taxon>
        <taxon>Polyopisthocotylea</taxon>
        <taxon>Polystomatidea</taxon>
        <taxon>Polystomatidae</taxon>
        <taxon>Protopolystoma</taxon>
    </lineage>
</organism>
<evidence type="ECO:0000313" key="3">
    <source>
        <dbReference type="Proteomes" id="UP000784294"/>
    </source>
</evidence>
<dbReference type="AlphaFoldDB" id="A0A3S5AQU1"/>
<name>A0A3S5AQU1_9PLAT</name>
<feature type="compositionally biased region" description="Polar residues" evidence="1">
    <location>
        <begin position="55"/>
        <end position="66"/>
    </location>
</feature>
<accession>A0A3S5AQU1</accession>
<dbReference type="EMBL" id="CAAALY010078169">
    <property type="protein sequence ID" value="VEL26109.1"/>
    <property type="molecule type" value="Genomic_DNA"/>
</dbReference>
<sequence length="208" mass="22044">MDSGNYDGWVQISRQDAFDFDQPEGDSARLSPVANGAGDRWLSDRMGSCQEEAGASTNANKSSAPTTPRRRSGSTAASFPPYLIESGQALEIGEEAGPVRDIDSGLGLEQSHFCTRPARLAKPAATSALQIDAEASSAGVDMAATRNVELGAESRRASRTSVLTDTHSLPDFDRLFGKDHNVTTKMCNCKKNNTITAGICGLSIFAGR</sequence>
<feature type="region of interest" description="Disordered" evidence="1">
    <location>
        <begin position="17"/>
        <end position="80"/>
    </location>
</feature>
<keyword evidence="3" id="KW-1185">Reference proteome</keyword>
<proteinExistence type="predicted"/>
<reference evidence="2" key="1">
    <citation type="submission" date="2018-11" db="EMBL/GenBank/DDBJ databases">
        <authorList>
            <consortium name="Pathogen Informatics"/>
        </authorList>
    </citation>
    <scope>NUCLEOTIDE SEQUENCE</scope>
</reference>
<protein>
    <submittedName>
        <fullName evidence="2">Uncharacterized protein</fullName>
    </submittedName>
</protein>
<comment type="caution">
    <text evidence="2">The sequence shown here is derived from an EMBL/GenBank/DDBJ whole genome shotgun (WGS) entry which is preliminary data.</text>
</comment>
<gene>
    <name evidence="2" type="ORF">PXEA_LOCUS19549</name>
</gene>
<dbReference type="Proteomes" id="UP000784294">
    <property type="component" value="Unassembled WGS sequence"/>
</dbReference>
<evidence type="ECO:0000256" key="1">
    <source>
        <dbReference type="SAM" id="MobiDB-lite"/>
    </source>
</evidence>
<evidence type="ECO:0000313" key="2">
    <source>
        <dbReference type="EMBL" id="VEL26109.1"/>
    </source>
</evidence>